<keyword evidence="7 9" id="KW-0472">Membrane</keyword>
<dbReference type="GO" id="GO:0016740">
    <property type="term" value="F:transferase activity"/>
    <property type="evidence" value="ECO:0007669"/>
    <property type="project" value="UniProtKB-KW"/>
</dbReference>
<feature type="transmembrane region" description="Helical" evidence="9">
    <location>
        <begin position="67"/>
        <end position="89"/>
    </location>
</feature>
<feature type="domain" description="PLD phosphodiesterase" evidence="10">
    <location>
        <begin position="425"/>
        <end position="452"/>
    </location>
</feature>
<evidence type="ECO:0000256" key="8">
    <source>
        <dbReference type="NCBIfam" id="TIGR04265"/>
    </source>
</evidence>
<dbReference type="RefSeq" id="WP_354367872.1">
    <property type="nucleotide sequence ID" value="NZ_JBEPLN010000006.1"/>
</dbReference>
<evidence type="ECO:0000313" key="12">
    <source>
        <dbReference type="Proteomes" id="UP001549037"/>
    </source>
</evidence>
<dbReference type="Pfam" id="PF13091">
    <property type="entry name" value="PLDc_2"/>
    <property type="match status" value="2"/>
</dbReference>
<comment type="subcellular location">
    <subcellularLocation>
        <location evidence="1">Cell membrane</location>
    </subcellularLocation>
</comment>
<comment type="caution">
    <text evidence="11">The sequence shown here is derived from an EMBL/GenBank/DDBJ whole genome shotgun (WGS) entry which is preliminary data.</text>
</comment>
<feature type="transmembrane region" description="Helical" evidence="9">
    <location>
        <begin position="12"/>
        <end position="36"/>
    </location>
</feature>
<proteinExistence type="predicted"/>
<protein>
    <recommendedName>
        <fullName evidence="8">Cardiolipin synthase</fullName>
        <ecNumber evidence="8">2.7.8.-</ecNumber>
    </recommendedName>
</protein>
<keyword evidence="4 9" id="KW-0812">Transmembrane</keyword>
<evidence type="ECO:0000256" key="9">
    <source>
        <dbReference type="SAM" id="Phobius"/>
    </source>
</evidence>
<dbReference type="SMART" id="SM00155">
    <property type="entry name" value="PLDc"/>
    <property type="match status" value="2"/>
</dbReference>
<feature type="transmembrane region" description="Helical" evidence="9">
    <location>
        <begin position="42"/>
        <end position="60"/>
    </location>
</feature>
<dbReference type="InterPro" id="IPR022924">
    <property type="entry name" value="Cardiolipin_synthase"/>
</dbReference>
<dbReference type="PANTHER" id="PTHR21248">
    <property type="entry name" value="CARDIOLIPIN SYNTHASE"/>
    <property type="match status" value="1"/>
</dbReference>
<dbReference type="PANTHER" id="PTHR21248:SF22">
    <property type="entry name" value="PHOSPHOLIPASE D"/>
    <property type="match status" value="1"/>
</dbReference>
<dbReference type="InterPro" id="IPR001736">
    <property type="entry name" value="PLipase_D/transphosphatidylase"/>
</dbReference>
<evidence type="ECO:0000313" key="11">
    <source>
        <dbReference type="EMBL" id="MET3633906.1"/>
    </source>
</evidence>
<dbReference type="Gene3D" id="3.30.870.10">
    <property type="entry name" value="Endonuclease Chain A"/>
    <property type="match status" value="2"/>
</dbReference>
<dbReference type="EMBL" id="JBEPLN010000006">
    <property type="protein sequence ID" value="MET3633906.1"/>
    <property type="molecule type" value="Genomic_DNA"/>
</dbReference>
<keyword evidence="6 9" id="KW-1133">Transmembrane helix</keyword>
<keyword evidence="12" id="KW-1185">Reference proteome</keyword>
<dbReference type="SUPFAM" id="SSF56024">
    <property type="entry name" value="Phospholipase D/nuclease"/>
    <property type="match status" value="2"/>
</dbReference>
<gene>
    <name evidence="11" type="ORF">ABID28_000541</name>
</gene>
<evidence type="ECO:0000256" key="5">
    <source>
        <dbReference type="ARBA" id="ARBA00022737"/>
    </source>
</evidence>
<organism evidence="11 12">
    <name type="scientific">Streptococcus porcorum</name>
    <dbReference type="NCBI Taxonomy" id="701526"/>
    <lineage>
        <taxon>Bacteria</taxon>
        <taxon>Bacillati</taxon>
        <taxon>Bacillota</taxon>
        <taxon>Bacilli</taxon>
        <taxon>Lactobacillales</taxon>
        <taxon>Streptococcaceae</taxon>
        <taxon>Streptococcus</taxon>
    </lineage>
</organism>
<keyword evidence="5" id="KW-0677">Repeat</keyword>
<feature type="domain" description="PLD phosphodiesterase" evidence="10">
    <location>
        <begin position="248"/>
        <end position="275"/>
    </location>
</feature>
<dbReference type="Proteomes" id="UP001549037">
    <property type="component" value="Unassembled WGS sequence"/>
</dbReference>
<reference evidence="11 12" key="1">
    <citation type="submission" date="2024-06" db="EMBL/GenBank/DDBJ databases">
        <title>Genomic Encyclopedia of Type Strains, Phase IV (KMG-IV): sequencing the most valuable type-strain genomes for metagenomic binning, comparative biology and taxonomic classification.</title>
        <authorList>
            <person name="Goeker M."/>
        </authorList>
    </citation>
    <scope>NUCLEOTIDE SEQUENCE [LARGE SCALE GENOMIC DNA]</scope>
    <source>
        <strain evidence="11 12">DSM 28302</strain>
    </source>
</reference>
<sequence>MTRGRRSLLRGIFSRGTVVIVLLIVQLVFLISSFMWLEQYRIQLSILSVILAFGSVLYLINSQMDTLSIITWLLFILPFPLFGPLFLLYTKKDWGYRGLRALVKRSIDESQPYYTLDHTVLEELKERHSTTYNLAKYLHRSGGFPTYRDTNVTYFPSGEAKFEEMKRQLKKAKKFIFLEYFIIDEGLMWGEILAILEKKVKEGVEVRVMYDGMIEFSTLSFDYTERLQKLGIQAKAFAPIRPFVSTYYNYRDHRKILVIDGKVAFNGGVNLADEYINHIERFGHWKDTAIMLEGRAVESFTLMFLQMWSTSSRDYNYQNYLIDYPKRPEVNGFVIPYGDSPLDHDKVGENVYIDILNHARDYVYIMTPYLILDSEMEHALKFAAERGVDVRLIMPGIPDKPVPYALAKRYYPALLESGVKIYEYTPGFVHAKVFLADDIKAVVGTINLDYRSLYHHFECATYMYRVDALKDIKADFKATLKQSDLVTMDNLKNLPLKTKIIGVVVKLIAPLL</sequence>
<evidence type="ECO:0000256" key="4">
    <source>
        <dbReference type="ARBA" id="ARBA00022692"/>
    </source>
</evidence>
<dbReference type="EC" id="2.7.8.-" evidence="8"/>
<name>A0ABV2JDR8_9STRE</name>
<evidence type="ECO:0000256" key="2">
    <source>
        <dbReference type="ARBA" id="ARBA00022475"/>
    </source>
</evidence>
<dbReference type="InterPro" id="IPR025202">
    <property type="entry name" value="PLD-like_dom"/>
</dbReference>
<evidence type="ECO:0000256" key="7">
    <source>
        <dbReference type="ARBA" id="ARBA00023136"/>
    </source>
</evidence>
<keyword evidence="3 11" id="KW-0808">Transferase</keyword>
<dbReference type="NCBIfam" id="TIGR04265">
    <property type="entry name" value="bac_cardiolipin"/>
    <property type="match status" value="1"/>
</dbReference>
<dbReference type="CDD" id="cd09154">
    <property type="entry name" value="PLDc_SMU_988_like_1"/>
    <property type="match status" value="1"/>
</dbReference>
<evidence type="ECO:0000256" key="1">
    <source>
        <dbReference type="ARBA" id="ARBA00004236"/>
    </source>
</evidence>
<evidence type="ECO:0000256" key="3">
    <source>
        <dbReference type="ARBA" id="ARBA00022679"/>
    </source>
</evidence>
<dbReference type="CDD" id="cd09160">
    <property type="entry name" value="PLDc_SMU_988_like_2"/>
    <property type="match status" value="1"/>
</dbReference>
<evidence type="ECO:0000256" key="6">
    <source>
        <dbReference type="ARBA" id="ARBA00022989"/>
    </source>
</evidence>
<evidence type="ECO:0000259" key="10">
    <source>
        <dbReference type="PROSITE" id="PS50035"/>
    </source>
</evidence>
<keyword evidence="2" id="KW-1003">Cell membrane</keyword>
<dbReference type="PROSITE" id="PS50035">
    <property type="entry name" value="PLD"/>
    <property type="match status" value="2"/>
</dbReference>
<accession>A0ABV2JDR8</accession>